<evidence type="ECO:0000313" key="1">
    <source>
        <dbReference type="EMBL" id="RDY22155.1"/>
    </source>
</evidence>
<evidence type="ECO:0000313" key="2">
    <source>
        <dbReference type="Proteomes" id="UP000093352"/>
    </source>
</evidence>
<sequence length="257" mass="30250">MKKNSIIILALFILYVAMSLAFFYKNPLEHYYANELSEDLAYDNIAKNRGYDFTDRLNSDLFDTLFVRIDLSQQDLDDYNRYFSFNQSFSEWHRGNYEYAVTNQTDLKTFMENNKITNPRNIKFDVKNEVPLSDPKYKKIFKGLMPDKKIIPNVISKDKDGYSKFDLSVDAIVLLIRKGEIVAYANLDNRYFDTRAIMNKFVTKKIIDEKKEGETFTSTIQNTLRIVPNKDKSYNKYKIEYITETKNYGDDGTILED</sequence>
<protein>
    <submittedName>
        <fullName evidence="1">Uncharacterized protein</fullName>
    </submittedName>
</protein>
<dbReference type="AlphaFoldDB" id="A0A371INU6"/>
<dbReference type="Proteomes" id="UP000093352">
    <property type="component" value="Unassembled WGS sequence"/>
</dbReference>
<comment type="caution">
    <text evidence="1">The sequence shown here is derived from an EMBL/GenBank/DDBJ whole genome shotgun (WGS) entry which is preliminary data.</text>
</comment>
<name>A0A371INU6_9FIRM</name>
<organism evidence="1 2">
    <name type="scientific">Criibacterium bergeronii</name>
    <dbReference type="NCBI Taxonomy" id="1871336"/>
    <lineage>
        <taxon>Bacteria</taxon>
        <taxon>Bacillati</taxon>
        <taxon>Bacillota</taxon>
        <taxon>Clostridia</taxon>
        <taxon>Peptostreptococcales</taxon>
        <taxon>Filifactoraceae</taxon>
        <taxon>Criibacterium</taxon>
    </lineage>
</organism>
<reference evidence="1 2" key="1">
    <citation type="journal article" date="2016" name="Genome Announc.">
        <title>Draft Genome Sequence of Criibacterium bergeronii gen. nov., sp. nov., Strain CCRI-22567T, Isolated from a Vaginal Sample from a Woman with Bacterial Vaginosis.</title>
        <authorList>
            <person name="Maheux A.F."/>
            <person name="Berube E."/>
            <person name="Boudreau D.K."/>
            <person name="Raymond F."/>
            <person name="Corbeil J."/>
            <person name="Roy P.H."/>
            <person name="Boissinot M."/>
            <person name="Omar R.F."/>
        </authorList>
    </citation>
    <scope>NUCLEOTIDE SEQUENCE [LARGE SCALE GENOMIC DNA]</scope>
    <source>
        <strain evidence="1 2">CCRI-22567</strain>
    </source>
</reference>
<proteinExistence type="predicted"/>
<keyword evidence="2" id="KW-1185">Reference proteome</keyword>
<gene>
    <name evidence="1" type="ORF">BBG48_000090</name>
</gene>
<dbReference type="STRING" id="1871336.BBG48_00390"/>
<dbReference type="RefSeq" id="WP_068911448.1">
    <property type="nucleotide sequence ID" value="NZ_MBEW02000001.1"/>
</dbReference>
<dbReference type="EMBL" id="MBEW02000001">
    <property type="protein sequence ID" value="RDY22155.1"/>
    <property type="molecule type" value="Genomic_DNA"/>
</dbReference>
<accession>A0A371INU6</accession>